<proteinExistence type="predicted"/>
<dbReference type="InterPro" id="IPR000182">
    <property type="entry name" value="GNAT_dom"/>
</dbReference>
<name>A0A1Y6EHR5_9GAMM</name>
<evidence type="ECO:0000313" key="2">
    <source>
        <dbReference type="EMBL" id="SMQ62147.1"/>
    </source>
</evidence>
<dbReference type="Pfam" id="PF13302">
    <property type="entry name" value="Acetyltransf_3"/>
    <property type="match status" value="1"/>
</dbReference>
<organism evidence="2 3">
    <name type="scientific">Pseudidiomarina planktonica</name>
    <dbReference type="NCBI Taxonomy" id="1323738"/>
    <lineage>
        <taxon>Bacteria</taxon>
        <taxon>Pseudomonadati</taxon>
        <taxon>Pseudomonadota</taxon>
        <taxon>Gammaproteobacteria</taxon>
        <taxon>Alteromonadales</taxon>
        <taxon>Idiomarinaceae</taxon>
        <taxon>Pseudidiomarina</taxon>
    </lineage>
</organism>
<accession>A0A1Y6EHR5</accession>
<reference evidence="3" key="1">
    <citation type="submission" date="2017-04" db="EMBL/GenBank/DDBJ databases">
        <authorList>
            <person name="Varghese N."/>
            <person name="Submissions S."/>
        </authorList>
    </citation>
    <scope>NUCLEOTIDE SEQUENCE [LARGE SCALE GENOMIC DNA]</scope>
</reference>
<evidence type="ECO:0000313" key="3">
    <source>
        <dbReference type="Proteomes" id="UP000194450"/>
    </source>
</evidence>
<sequence>MSTRPQTEFTLFNDNYCRTIWQWRNLPRVREQMRSTEEISWQNHQRWFQSALQDPNRSDFVMLQNERPIGALNFTQVQEPCWEWGCYLGETNVWPGSGLLLEVAALDYALLQNNCQQLYAEVKVQNKGALALHKLFEYQTAEPPNADYLAFTYQRDTWQQQRERVLAKLPKPHQEAAAAIVFTPAHPASPS</sequence>
<dbReference type="OrthoDB" id="5358891at2"/>
<dbReference type="EMBL" id="FXWH01000001">
    <property type="protein sequence ID" value="SMQ62147.1"/>
    <property type="molecule type" value="Genomic_DNA"/>
</dbReference>
<dbReference type="Proteomes" id="UP000194450">
    <property type="component" value="Unassembled WGS sequence"/>
</dbReference>
<dbReference type="AlphaFoldDB" id="A0A1Y6EHR5"/>
<dbReference type="InterPro" id="IPR016181">
    <property type="entry name" value="Acyl_CoA_acyltransferase"/>
</dbReference>
<evidence type="ECO:0000259" key="1">
    <source>
        <dbReference type="Pfam" id="PF13302"/>
    </source>
</evidence>
<dbReference type="NCBIfam" id="TIGR03585">
    <property type="entry name" value="PseH"/>
    <property type="match status" value="1"/>
</dbReference>
<feature type="domain" description="N-acetyltransferase" evidence="1">
    <location>
        <begin position="19"/>
        <end position="133"/>
    </location>
</feature>
<gene>
    <name evidence="2" type="ORF">SAMN06297229_0666</name>
</gene>
<dbReference type="SUPFAM" id="SSF55729">
    <property type="entry name" value="Acyl-CoA N-acyltransferases (Nat)"/>
    <property type="match status" value="1"/>
</dbReference>
<dbReference type="GO" id="GO:0016747">
    <property type="term" value="F:acyltransferase activity, transferring groups other than amino-acyl groups"/>
    <property type="evidence" value="ECO:0007669"/>
    <property type="project" value="InterPro"/>
</dbReference>
<keyword evidence="2" id="KW-0808">Transferase</keyword>
<dbReference type="RefSeq" id="WP_086433830.1">
    <property type="nucleotide sequence ID" value="NZ_FXWH01000001.1"/>
</dbReference>
<dbReference type="InterPro" id="IPR020036">
    <property type="entry name" value="PseH"/>
</dbReference>
<protein>
    <submittedName>
        <fullName evidence="2">UDP-4-amino-4,6-dideoxy-N-acetyl-beta-L-altrosamine N-acetyltransferase</fullName>
    </submittedName>
</protein>
<keyword evidence="3" id="KW-1185">Reference proteome</keyword>
<dbReference type="Gene3D" id="3.40.630.30">
    <property type="match status" value="1"/>
</dbReference>